<dbReference type="InterPro" id="IPR020846">
    <property type="entry name" value="MFS_dom"/>
</dbReference>
<keyword evidence="9" id="KW-1185">Reference proteome</keyword>
<dbReference type="InterPro" id="IPR011701">
    <property type="entry name" value="MFS"/>
</dbReference>
<keyword evidence="2" id="KW-0813">Transport</keyword>
<evidence type="ECO:0000313" key="9">
    <source>
        <dbReference type="Proteomes" id="UP000654370"/>
    </source>
</evidence>
<comment type="subcellular location">
    <subcellularLocation>
        <location evidence="1">Endomembrane system</location>
        <topology evidence="1">Multi-pass membrane protein</topology>
    </subcellularLocation>
</comment>
<dbReference type="PANTHER" id="PTHR23501">
    <property type="entry name" value="MAJOR FACILITATOR SUPERFAMILY"/>
    <property type="match status" value="1"/>
</dbReference>
<keyword evidence="4 6" id="KW-1133">Transmembrane helix</keyword>
<evidence type="ECO:0000313" key="8">
    <source>
        <dbReference type="EMBL" id="KAG2178094.1"/>
    </source>
</evidence>
<feature type="transmembrane region" description="Helical" evidence="6">
    <location>
        <begin position="211"/>
        <end position="236"/>
    </location>
</feature>
<feature type="transmembrane region" description="Helical" evidence="6">
    <location>
        <begin position="431"/>
        <end position="451"/>
    </location>
</feature>
<feature type="transmembrane region" description="Helical" evidence="6">
    <location>
        <begin position="392"/>
        <end position="411"/>
    </location>
</feature>
<evidence type="ECO:0000256" key="3">
    <source>
        <dbReference type="ARBA" id="ARBA00022692"/>
    </source>
</evidence>
<comment type="caution">
    <text evidence="8">The sequence shown here is derived from an EMBL/GenBank/DDBJ whole genome shotgun (WGS) entry which is preliminary data.</text>
</comment>
<dbReference type="OrthoDB" id="10021397at2759"/>
<evidence type="ECO:0000256" key="2">
    <source>
        <dbReference type="ARBA" id="ARBA00022448"/>
    </source>
</evidence>
<feature type="transmembrane region" description="Helical" evidence="6">
    <location>
        <begin position="157"/>
        <end position="176"/>
    </location>
</feature>
<name>A0A8H7PPM0_MORIS</name>
<feature type="transmembrane region" description="Helical" evidence="6">
    <location>
        <begin position="188"/>
        <end position="205"/>
    </location>
</feature>
<dbReference type="InterPro" id="IPR036259">
    <property type="entry name" value="MFS_trans_sf"/>
</dbReference>
<evidence type="ECO:0000256" key="5">
    <source>
        <dbReference type="ARBA" id="ARBA00023136"/>
    </source>
</evidence>
<dbReference type="PROSITE" id="PS50850">
    <property type="entry name" value="MFS"/>
    <property type="match status" value="1"/>
</dbReference>
<dbReference type="PANTHER" id="PTHR23501:SF191">
    <property type="entry name" value="VACUOLAR BASIC AMINO ACID TRANSPORTER 4"/>
    <property type="match status" value="1"/>
</dbReference>
<reference evidence="8" key="1">
    <citation type="submission" date="2020-12" db="EMBL/GenBank/DDBJ databases">
        <title>Metabolic potential, ecology and presence of endohyphal bacteria is reflected in genomic diversity of Mucoromycotina.</title>
        <authorList>
            <person name="Muszewska A."/>
            <person name="Okrasinska A."/>
            <person name="Steczkiewicz K."/>
            <person name="Drgas O."/>
            <person name="Orlowska M."/>
            <person name="Perlinska-Lenart U."/>
            <person name="Aleksandrzak-Piekarczyk T."/>
            <person name="Szatraj K."/>
            <person name="Zielenkiewicz U."/>
            <person name="Pilsyk S."/>
            <person name="Malc E."/>
            <person name="Mieczkowski P."/>
            <person name="Kruszewska J.S."/>
            <person name="Biernat P."/>
            <person name="Pawlowska J."/>
        </authorList>
    </citation>
    <scope>NUCLEOTIDE SEQUENCE</scope>
    <source>
        <strain evidence="8">WA0000067209</strain>
    </source>
</reference>
<protein>
    <recommendedName>
        <fullName evidence="7">Major facilitator superfamily (MFS) profile domain-containing protein</fullName>
    </recommendedName>
</protein>
<feature type="domain" description="Major facilitator superfamily (MFS) profile" evidence="7">
    <location>
        <begin position="102"/>
        <end position="577"/>
    </location>
</feature>
<accession>A0A8H7PPM0</accession>
<feature type="transmembrane region" description="Helical" evidence="6">
    <location>
        <begin position="131"/>
        <end position="151"/>
    </location>
</feature>
<evidence type="ECO:0000256" key="1">
    <source>
        <dbReference type="ARBA" id="ARBA00004127"/>
    </source>
</evidence>
<dbReference type="GO" id="GO:0005886">
    <property type="term" value="C:plasma membrane"/>
    <property type="evidence" value="ECO:0007669"/>
    <property type="project" value="TreeGrafter"/>
</dbReference>
<feature type="transmembrane region" description="Helical" evidence="6">
    <location>
        <begin position="99"/>
        <end position="119"/>
    </location>
</feature>
<dbReference type="GO" id="GO:0022857">
    <property type="term" value="F:transmembrane transporter activity"/>
    <property type="evidence" value="ECO:0007669"/>
    <property type="project" value="InterPro"/>
</dbReference>
<feature type="transmembrane region" description="Helical" evidence="6">
    <location>
        <begin position="319"/>
        <end position="339"/>
    </location>
</feature>
<keyword evidence="5 6" id="KW-0472">Membrane</keyword>
<dbReference type="GO" id="GO:0012505">
    <property type="term" value="C:endomembrane system"/>
    <property type="evidence" value="ECO:0007669"/>
    <property type="project" value="UniProtKB-SubCell"/>
</dbReference>
<keyword evidence="3 6" id="KW-0812">Transmembrane</keyword>
<dbReference type="Pfam" id="PF07690">
    <property type="entry name" value="MFS_1"/>
    <property type="match status" value="1"/>
</dbReference>
<feature type="transmembrane region" description="Helical" evidence="6">
    <location>
        <begin position="248"/>
        <end position="266"/>
    </location>
</feature>
<dbReference type="EMBL" id="JAEPQZ010000008">
    <property type="protein sequence ID" value="KAG2178094.1"/>
    <property type="molecule type" value="Genomic_DNA"/>
</dbReference>
<dbReference type="Proteomes" id="UP000654370">
    <property type="component" value="Unassembled WGS sequence"/>
</dbReference>
<gene>
    <name evidence="8" type="ORF">INT43_003347</name>
</gene>
<evidence type="ECO:0000256" key="4">
    <source>
        <dbReference type="ARBA" id="ARBA00022989"/>
    </source>
</evidence>
<dbReference type="Gene3D" id="1.20.1250.20">
    <property type="entry name" value="MFS general substrate transporter like domains"/>
    <property type="match status" value="1"/>
</dbReference>
<evidence type="ECO:0000256" key="6">
    <source>
        <dbReference type="SAM" id="Phobius"/>
    </source>
</evidence>
<dbReference type="SUPFAM" id="SSF103473">
    <property type="entry name" value="MFS general substrate transporter"/>
    <property type="match status" value="1"/>
</dbReference>
<evidence type="ECO:0000259" key="7">
    <source>
        <dbReference type="PROSITE" id="PS50850"/>
    </source>
</evidence>
<organism evidence="8 9">
    <name type="scientific">Mortierella isabellina</name>
    <name type="common">Filamentous fungus</name>
    <name type="synonym">Umbelopsis isabellina</name>
    <dbReference type="NCBI Taxonomy" id="91625"/>
    <lineage>
        <taxon>Eukaryota</taxon>
        <taxon>Fungi</taxon>
        <taxon>Fungi incertae sedis</taxon>
        <taxon>Mucoromycota</taxon>
        <taxon>Mucoromycotina</taxon>
        <taxon>Umbelopsidomycetes</taxon>
        <taxon>Umbelopsidales</taxon>
        <taxon>Umbelopsidaceae</taxon>
        <taxon>Umbelopsis</taxon>
    </lineage>
</organism>
<feature type="transmembrane region" description="Helical" evidence="6">
    <location>
        <begin position="351"/>
        <end position="371"/>
    </location>
</feature>
<proteinExistence type="predicted"/>
<feature type="transmembrane region" description="Helical" evidence="6">
    <location>
        <begin position="483"/>
        <end position="505"/>
    </location>
</feature>
<feature type="transmembrane region" description="Helical" evidence="6">
    <location>
        <begin position="458"/>
        <end position="477"/>
    </location>
</feature>
<sequence>MHENSELGLSKEGSLETTLVLTEAQHSIASQDLPTVSLGTDLSKTDSKEIGGLKMDSKAETCASLGEKEQTDSVNTCTVKNIEGQLSFDAEPNLPLYKLVPLMFGLCAGMLLSSMDAVSKCMFVMIEVLRFLPTLLLCCKYLNILLNYSSFNQLDKIGWINVVYGMTTASFIPLYGAFSNVFGKKMSLMMAIIVYEIGQIITGAASGSNAVIQMIIGRAIAGVGNGGIITLLFVVVTDIVPKRDVPKYQGIINAIWGISAIVGPVLSGVFVDQSSWRQSLLCRWNMYLGTFVAAVALTCVFFFYTIEELKDRDLQKLKLIDWPGLVGLVGSLICLLTAIDAAGSGTFGWNSSTAISLLVVGGFLLLSFIAIEAKMAKNPMIPLTLFKNRTAATVLISEFFFGVTFYPTYVYAPLYLQVIFRFTGLQSGFHFLPFLLGLVIAAVLAGLLMSFIGRTREVSWFATSILIAGAGAMSTLDENSSDAQRIGCMILIGVACGLCICSLLLNAQNCVKDESLPTMTALANFAQQTGGAVGVSIASSVYMHSLMSGLSKIHGLEVPALILVSNIETVWTLPASIQEQAIGAWAYSFKMIYYVGLASAVISWFSSLFIKHYHIPQK</sequence>
<feature type="transmembrane region" description="Helical" evidence="6">
    <location>
        <begin position="591"/>
        <end position="610"/>
    </location>
</feature>
<feature type="transmembrane region" description="Helical" evidence="6">
    <location>
        <begin position="286"/>
        <end position="307"/>
    </location>
</feature>
<dbReference type="AlphaFoldDB" id="A0A8H7PPM0"/>